<dbReference type="EMBL" id="BK015661">
    <property type="protein sequence ID" value="DAE18728.1"/>
    <property type="molecule type" value="Genomic_DNA"/>
</dbReference>
<evidence type="ECO:0000313" key="1">
    <source>
        <dbReference type="EMBL" id="DAE18728.1"/>
    </source>
</evidence>
<reference evidence="1" key="1">
    <citation type="journal article" date="2021" name="Proc. Natl. Acad. Sci. U.S.A.">
        <title>A Catalog of Tens of Thousands of Viruses from Human Metagenomes Reveals Hidden Associations with Chronic Diseases.</title>
        <authorList>
            <person name="Tisza M.J."/>
            <person name="Buck C.B."/>
        </authorList>
    </citation>
    <scope>NUCLEOTIDE SEQUENCE</scope>
    <source>
        <strain evidence="1">CtXmm2</strain>
    </source>
</reference>
<name>A0A8S5QI37_9CAUD</name>
<accession>A0A8S5QI37</accession>
<proteinExistence type="predicted"/>
<organism evidence="1">
    <name type="scientific">Siphoviridae sp. ctXmm2</name>
    <dbReference type="NCBI Taxonomy" id="2825546"/>
    <lineage>
        <taxon>Viruses</taxon>
        <taxon>Duplodnaviria</taxon>
        <taxon>Heunggongvirae</taxon>
        <taxon>Uroviricota</taxon>
        <taxon>Caudoviricetes</taxon>
    </lineage>
</organism>
<sequence>MILFPFLPPFYKTTIAQKITQHNKKQRKVLTNLL</sequence>
<protein>
    <submittedName>
        <fullName evidence="1">Uncharacterized protein</fullName>
    </submittedName>
</protein>